<reference evidence="1" key="1">
    <citation type="journal article" date="2015" name="Nature">
        <title>Complex archaea that bridge the gap between prokaryotes and eukaryotes.</title>
        <authorList>
            <person name="Spang A."/>
            <person name="Saw J.H."/>
            <person name="Jorgensen S.L."/>
            <person name="Zaremba-Niedzwiedzka K."/>
            <person name="Martijn J."/>
            <person name="Lind A.E."/>
            <person name="van Eijk R."/>
            <person name="Schleper C."/>
            <person name="Guy L."/>
            <person name="Ettema T.J."/>
        </authorList>
    </citation>
    <scope>NUCLEOTIDE SEQUENCE</scope>
</reference>
<name>A0A0F9SCN4_9ZZZZ</name>
<proteinExistence type="predicted"/>
<feature type="non-terminal residue" evidence="1">
    <location>
        <position position="41"/>
    </location>
</feature>
<protein>
    <submittedName>
        <fullName evidence="1">Uncharacterized protein</fullName>
    </submittedName>
</protein>
<dbReference type="SUPFAM" id="SSF55608">
    <property type="entry name" value="Homing endonucleases"/>
    <property type="match status" value="1"/>
</dbReference>
<dbReference type="AlphaFoldDB" id="A0A0F9SCN4"/>
<sequence length="41" mass="4515">MTTETEKAYLAGLVDGEGHIGITTAKSRPSRVAWHSHYMIV</sequence>
<accession>A0A0F9SCN4</accession>
<comment type="caution">
    <text evidence="1">The sequence shown here is derived from an EMBL/GenBank/DDBJ whole genome shotgun (WGS) entry which is preliminary data.</text>
</comment>
<evidence type="ECO:0000313" key="1">
    <source>
        <dbReference type="EMBL" id="KKN64759.1"/>
    </source>
</evidence>
<dbReference type="InterPro" id="IPR027434">
    <property type="entry name" value="Homing_endonucl"/>
</dbReference>
<dbReference type="EMBL" id="LAZR01000545">
    <property type="protein sequence ID" value="KKN64759.1"/>
    <property type="molecule type" value="Genomic_DNA"/>
</dbReference>
<organism evidence="1">
    <name type="scientific">marine sediment metagenome</name>
    <dbReference type="NCBI Taxonomy" id="412755"/>
    <lineage>
        <taxon>unclassified sequences</taxon>
        <taxon>metagenomes</taxon>
        <taxon>ecological metagenomes</taxon>
    </lineage>
</organism>
<gene>
    <name evidence="1" type="ORF">LCGC14_0488910</name>
</gene>
<dbReference type="Gene3D" id="3.10.28.10">
    <property type="entry name" value="Homing endonucleases"/>
    <property type="match status" value="1"/>
</dbReference>